<keyword evidence="18" id="KW-1185">Reference proteome</keyword>
<evidence type="ECO:0000256" key="7">
    <source>
        <dbReference type="ARBA" id="ARBA00022889"/>
    </source>
</evidence>
<keyword evidence="9" id="KW-1015">Disulfide bond</keyword>
<evidence type="ECO:0000256" key="5">
    <source>
        <dbReference type="ARBA" id="ARBA00022729"/>
    </source>
</evidence>
<accession>A0A3S3QCW1</accession>
<evidence type="ECO:0000256" key="3">
    <source>
        <dbReference type="ARBA" id="ARBA00022475"/>
    </source>
</evidence>
<evidence type="ECO:0000313" key="18">
    <source>
        <dbReference type="Proteomes" id="UP000285301"/>
    </source>
</evidence>
<dbReference type="SUPFAM" id="SSF49265">
    <property type="entry name" value="Fibronectin type III"/>
    <property type="match status" value="2"/>
</dbReference>
<name>A0A3S3QCW1_9ACAR</name>
<evidence type="ECO:0000256" key="9">
    <source>
        <dbReference type="ARBA" id="ARBA00023157"/>
    </source>
</evidence>
<dbReference type="GO" id="GO:0060857">
    <property type="term" value="P:establishment of glial blood-brain barrier"/>
    <property type="evidence" value="ECO:0007669"/>
    <property type="project" value="UniProtKB-ARBA"/>
</dbReference>
<sequence length="1175" mass="132397">PFVASSECPVNWVDYKYSCYRFSRSPRKNVIEAEEICRKYGAALVSINSYDEHLFVVSWLKENDPQHLKWLTSGNEQANNVWRWQGDRTSFPNIANFWLPNDPRLSNLLKYAAYNFSQYENRWGLIRVSSAEEEAYICEIDKNNLQLNFVLERNIDYGITPTDKSKIPRGPKFIEQPVSVVFDVSGRSQQNNVILRCVASAWPTPVYQWFKEEYESGRVASKVIDPLTDNRITQTDGTLIIYNPSQPNDKGKYHCKASNEFGTIISETVLLSFGYIGEFNKKRAPEYGNANWGKSISCDPPQFHPKVNYYWNKNVLFGFVEEDRRVFSSHDGNLYFSSLEIIDRANYSCNVQSVISSTGRTGPFFPLIVEPTPNFQKLLFPNNFPKVFPKAPLAGEQVRLECVAYGYPVPTYNWTRSGVTERLPDGAYMTSHNRVLIIPKVKVEDAGDYYCTAISGQDTISKSVTLTVQSLPVFTVPLTDQVMDMGTTLIWSCEAFGIPDVVYSWYKNGKELTYGSLSPQDLPRYKIRENLLTIDGLSETDNGMYQCKASNQLGSRFSSAQLKVMALRPVFKKYLISPEMYASVGSNYTIPCIPEAVPFPRFQWKRNGALISSVGGRVRVLPNGYLYINPVDKADEGVYSCTATNEHGSDETHGYLTVFERPHIVEYPNPKTVAFVNKPAELKCEAHTDNALDIAYVWLHNQLRINYTRMPQFSPGSRPGYLKINNVTFAEKGRYTCIVKTSIGLTSAETELIVIGPPSSPGAVLAEDLTATSATIHWSDGSDNGRTILAYIIEGRTNHNSTWIKLADYVTSFLVDPVTNRRKTQIQNVLSPWSIYEFRVYAINEIGPSLPSEPSPQYNTDKAPPFKAPSNVGGGGGKAGTLTITWDPLPPQDWNANDIWYRVYYKLLDSNAEFFKVDIKKLGNVGMYTVNVGEENYYTKYLVKVQAVNSMGDGPISEAREVYSAESMPQVQPSLVRAVAFNSTAINVTWAPIDWSREKIRGKLIGHRIKYWVNGRDPQRDALTLLSRNTAPWGLIVALNPDTEYYISVMAYNDAGSGPESEPFLVKTYKSAPLKPPTSVKVEAIDSHTVRVTWRGITDVSTAEEPVIGYKVRYWEKNHISTTMKEIYKYLDGSDLEVIISGLTPRKDYVLRVLGYSLGGDGKMSSPPENFVIEV</sequence>
<comment type="similarity">
    <text evidence="2">Belongs to the immunoglobulin superfamily. Contactin family.</text>
</comment>
<proteinExistence type="inferred from homology"/>
<evidence type="ECO:0000256" key="11">
    <source>
        <dbReference type="ARBA" id="ARBA00023288"/>
    </source>
</evidence>
<dbReference type="InterPro" id="IPR036116">
    <property type="entry name" value="FN3_sf"/>
</dbReference>
<dbReference type="FunFam" id="2.60.40.10:FF:000047">
    <property type="entry name" value="Contactin 1"/>
    <property type="match status" value="1"/>
</dbReference>
<dbReference type="OrthoDB" id="3666223at2759"/>
<feature type="domain" description="Fibronectin type-III" evidence="16">
    <location>
        <begin position="757"/>
        <end position="863"/>
    </location>
</feature>
<dbReference type="GO" id="GO:0061343">
    <property type="term" value="P:cell adhesion involved in heart morphogenesis"/>
    <property type="evidence" value="ECO:0007669"/>
    <property type="project" value="UniProtKB-ARBA"/>
</dbReference>
<keyword evidence="11" id="KW-0449">Lipoprotein</keyword>
<comment type="caution">
    <text evidence="17">The sequence shown here is derived from an EMBL/GenBank/DDBJ whole genome shotgun (WGS) entry which is preliminary data.</text>
</comment>
<dbReference type="PROSITE" id="PS50041">
    <property type="entry name" value="C_TYPE_LECTIN_2"/>
    <property type="match status" value="1"/>
</dbReference>
<dbReference type="GO" id="GO:0021682">
    <property type="term" value="P:nerve maturation"/>
    <property type="evidence" value="ECO:0007669"/>
    <property type="project" value="UniProtKB-ARBA"/>
</dbReference>
<dbReference type="Pfam" id="PF07679">
    <property type="entry name" value="I-set"/>
    <property type="match status" value="1"/>
</dbReference>
<keyword evidence="6" id="KW-0677">Repeat</keyword>
<dbReference type="FunFam" id="2.60.40.10:FF:000064">
    <property type="entry name" value="Contactin 1"/>
    <property type="match status" value="1"/>
</dbReference>
<dbReference type="FunFam" id="2.60.40.10:FF:000035">
    <property type="entry name" value="Contactin 1"/>
    <property type="match status" value="1"/>
</dbReference>
<dbReference type="InterPro" id="IPR016186">
    <property type="entry name" value="C-type_lectin-like/link_sf"/>
</dbReference>
<protein>
    <submittedName>
        <fullName evidence="17">Contactin-like protein</fullName>
    </submittedName>
</protein>
<dbReference type="SUPFAM" id="SSF48726">
    <property type="entry name" value="Immunoglobulin"/>
    <property type="match status" value="6"/>
</dbReference>
<dbReference type="FunFam" id="2.60.40.10:FF:001529">
    <property type="entry name" value="Cell adhesion molecule"/>
    <property type="match status" value="1"/>
</dbReference>
<dbReference type="InterPro" id="IPR013098">
    <property type="entry name" value="Ig_I-set"/>
</dbReference>
<dbReference type="CDD" id="cd00063">
    <property type="entry name" value="FN3"/>
    <property type="match status" value="4"/>
</dbReference>
<dbReference type="Gene3D" id="2.60.40.10">
    <property type="entry name" value="Immunoglobulins"/>
    <property type="match status" value="10"/>
</dbReference>
<feature type="domain" description="C-type lectin" evidence="14">
    <location>
        <begin position="15"/>
        <end position="123"/>
    </location>
</feature>
<feature type="domain" description="Ig-like" evidence="15">
    <location>
        <begin position="171"/>
        <end position="272"/>
    </location>
</feature>
<keyword evidence="8" id="KW-0472">Membrane</keyword>
<dbReference type="SMART" id="SM00408">
    <property type="entry name" value="IGc2"/>
    <property type="match status" value="5"/>
</dbReference>
<dbReference type="InterPro" id="IPR013783">
    <property type="entry name" value="Ig-like_fold"/>
</dbReference>
<dbReference type="Pfam" id="PF00041">
    <property type="entry name" value="fn3"/>
    <property type="match status" value="3"/>
</dbReference>
<feature type="non-terminal residue" evidence="17">
    <location>
        <position position="1"/>
    </location>
</feature>
<keyword evidence="3" id="KW-1003">Cell membrane</keyword>
<dbReference type="Proteomes" id="UP000285301">
    <property type="component" value="Unassembled WGS sequence"/>
</dbReference>
<evidence type="ECO:0000256" key="6">
    <source>
        <dbReference type="ARBA" id="ARBA00022737"/>
    </source>
</evidence>
<gene>
    <name evidence="17" type="ORF">B4U79_07611</name>
</gene>
<reference evidence="17 18" key="1">
    <citation type="journal article" date="2018" name="Gigascience">
        <title>Genomes of trombidid mites reveal novel predicted allergens and laterally-transferred genes associated with secondary metabolism.</title>
        <authorList>
            <person name="Dong X."/>
            <person name="Chaisiri K."/>
            <person name="Xia D."/>
            <person name="Armstrong S.D."/>
            <person name="Fang Y."/>
            <person name="Donnelly M.J."/>
            <person name="Kadowaki T."/>
            <person name="McGarry J.W."/>
            <person name="Darby A.C."/>
            <person name="Makepeace B.L."/>
        </authorList>
    </citation>
    <scope>NUCLEOTIDE SEQUENCE [LARGE SCALE GENOMIC DNA]</scope>
    <source>
        <strain evidence="17">UoL-WK</strain>
    </source>
</reference>
<dbReference type="PROSITE" id="PS50835">
    <property type="entry name" value="IG_LIKE"/>
    <property type="match status" value="6"/>
</dbReference>
<feature type="domain" description="Ig-like" evidence="15">
    <location>
        <begin position="288"/>
        <end position="353"/>
    </location>
</feature>
<dbReference type="InterPro" id="IPR001304">
    <property type="entry name" value="C-type_lectin-like"/>
</dbReference>
<dbReference type="PANTHER" id="PTHR44170">
    <property type="entry name" value="PROTEIN SIDEKICK"/>
    <property type="match status" value="1"/>
</dbReference>
<dbReference type="EMBL" id="NCKU01003593">
    <property type="protein sequence ID" value="RWS07231.1"/>
    <property type="molecule type" value="Genomic_DNA"/>
</dbReference>
<evidence type="ECO:0000256" key="8">
    <source>
        <dbReference type="ARBA" id="ARBA00023136"/>
    </source>
</evidence>
<dbReference type="InterPro" id="IPR003598">
    <property type="entry name" value="Ig_sub2"/>
</dbReference>
<keyword evidence="10" id="KW-0325">Glycoprotein</keyword>
<dbReference type="AlphaFoldDB" id="A0A3S3QCW1"/>
<dbReference type="InterPro" id="IPR003961">
    <property type="entry name" value="FN3_dom"/>
</dbReference>
<dbReference type="GO" id="GO:0005886">
    <property type="term" value="C:plasma membrane"/>
    <property type="evidence" value="ECO:0007669"/>
    <property type="project" value="UniProtKB-SubCell"/>
</dbReference>
<dbReference type="PANTHER" id="PTHR44170:SF6">
    <property type="entry name" value="CONTACTIN"/>
    <property type="match status" value="1"/>
</dbReference>
<keyword evidence="12" id="KW-0393">Immunoglobulin domain</keyword>
<feature type="domain" description="Ig-like" evidence="15">
    <location>
        <begin position="472"/>
        <end position="563"/>
    </location>
</feature>
<feature type="domain" description="Fibronectin type-III" evidence="16">
    <location>
        <begin position="972"/>
        <end position="1071"/>
    </location>
</feature>
<keyword evidence="4" id="KW-0336">GPI-anchor</keyword>
<evidence type="ECO:0000259" key="16">
    <source>
        <dbReference type="PROSITE" id="PS50853"/>
    </source>
</evidence>
<dbReference type="Pfam" id="PF13927">
    <property type="entry name" value="Ig_3"/>
    <property type="match status" value="4"/>
</dbReference>
<dbReference type="SMART" id="SM00409">
    <property type="entry name" value="IG"/>
    <property type="match status" value="6"/>
</dbReference>
<dbReference type="GO" id="GO:0098552">
    <property type="term" value="C:side of membrane"/>
    <property type="evidence" value="ECO:0007669"/>
    <property type="project" value="UniProtKB-KW"/>
</dbReference>
<dbReference type="GO" id="GO:0008366">
    <property type="term" value="P:axon ensheathment"/>
    <property type="evidence" value="ECO:0007669"/>
    <property type="project" value="UniProtKB-ARBA"/>
</dbReference>
<dbReference type="Pfam" id="PF00059">
    <property type="entry name" value="Lectin_C"/>
    <property type="match status" value="1"/>
</dbReference>
<keyword evidence="7" id="KW-0130">Cell adhesion</keyword>
<dbReference type="SMART" id="SM00060">
    <property type="entry name" value="FN3"/>
    <property type="match status" value="4"/>
</dbReference>
<evidence type="ECO:0000313" key="17">
    <source>
        <dbReference type="EMBL" id="RWS07231.1"/>
    </source>
</evidence>
<organism evidence="17 18">
    <name type="scientific">Dinothrombium tinctorium</name>
    <dbReference type="NCBI Taxonomy" id="1965070"/>
    <lineage>
        <taxon>Eukaryota</taxon>
        <taxon>Metazoa</taxon>
        <taxon>Ecdysozoa</taxon>
        <taxon>Arthropoda</taxon>
        <taxon>Chelicerata</taxon>
        <taxon>Arachnida</taxon>
        <taxon>Acari</taxon>
        <taxon>Acariformes</taxon>
        <taxon>Trombidiformes</taxon>
        <taxon>Prostigmata</taxon>
        <taxon>Anystina</taxon>
        <taxon>Parasitengona</taxon>
        <taxon>Trombidioidea</taxon>
        <taxon>Trombidiidae</taxon>
        <taxon>Dinothrombium</taxon>
    </lineage>
</organism>
<evidence type="ECO:0000256" key="10">
    <source>
        <dbReference type="ARBA" id="ARBA00023180"/>
    </source>
</evidence>
<dbReference type="STRING" id="1965070.A0A3S3QCW1"/>
<feature type="domain" description="Fibronectin type-III" evidence="16">
    <location>
        <begin position="868"/>
        <end position="967"/>
    </location>
</feature>
<dbReference type="GO" id="GO:0005918">
    <property type="term" value="C:septate junction"/>
    <property type="evidence" value="ECO:0007669"/>
    <property type="project" value="UniProtKB-SubCell"/>
</dbReference>
<keyword evidence="5" id="KW-0732">Signal</keyword>
<feature type="domain" description="Ig-like" evidence="15">
    <location>
        <begin position="569"/>
        <end position="657"/>
    </location>
</feature>
<feature type="domain" description="Ig-like" evidence="15">
    <location>
        <begin position="662"/>
        <end position="753"/>
    </location>
</feature>
<comment type="subcellular location">
    <subcellularLocation>
        <location evidence="13">Cell junction</location>
        <location evidence="13">Septate junction</location>
    </subcellularLocation>
    <subcellularLocation>
        <location evidence="1">Cell membrane</location>
        <topology evidence="1">Lipid-anchor</topology>
        <topology evidence="1">GPI-anchor</topology>
    </subcellularLocation>
</comment>
<evidence type="ECO:0000259" key="14">
    <source>
        <dbReference type="PROSITE" id="PS50041"/>
    </source>
</evidence>
<evidence type="ECO:0000256" key="4">
    <source>
        <dbReference type="ARBA" id="ARBA00022622"/>
    </source>
</evidence>
<dbReference type="InterPro" id="IPR007110">
    <property type="entry name" value="Ig-like_dom"/>
</dbReference>
<dbReference type="PROSITE" id="PS50853">
    <property type="entry name" value="FN3"/>
    <property type="match status" value="4"/>
</dbReference>
<evidence type="ECO:0000256" key="1">
    <source>
        <dbReference type="ARBA" id="ARBA00004609"/>
    </source>
</evidence>
<dbReference type="GO" id="GO:0019991">
    <property type="term" value="P:septate junction assembly"/>
    <property type="evidence" value="ECO:0007669"/>
    <property type="project" value="UniProtKB-ARBA"/>
</dbReference>
<evidence type="ECO:0000256" key="2">
    <source>
        <dbReference type="ARBA" id="ARBA00009812"/>
    </source>
</evidence>
<dbReference type="InterPro" id="IPR003599">
    <property type="entry name" value="Ig_sub"/>
</dbReference>
<feature type="domain" description="Fibronectin type-III" evidence="16">
    <location>
        <begin position="1076"/>
        <end position="1175"/>
    </location>
</feature>
<dbReference type="GO" id="GO:0098609">
    <property type="term" value="P:cell-cell adhesion"/>
    <property type="evidence" value="ECO:0007669"/>
    <property type="project" value="TreeGrafter"/>
</dbReference>
<dbReference type="InterPro" id="IPR016187">
    <property type="entry name" value="CTDL_fold"/>
</dbReference>
<dbReference type="InterPro" id="IPR036179">
    <property type="entry name" value="Ig-like_dom_sf"/>
</dbReference>
<evidence type="ECO:0000259" key="15">
    <source>
        <dbReference type="PROSITE" id="PS50835"/>
    </source>
</evidence>
<evidence type="ECO:0000256" key="13">
    <source>
        <dbReference type="ARBA" id="ARBA00060461"/>
    </source>
</evidence>
<dbReference type="CDD" id="cd00037">
    <property type="entry name" value="CLECT"/>
    <property type="match status" value="1"/>
</dbReference>
<dbReference type="Gene3D" id="3.10.100.10">
    <property type="entry name" value="Mannose-Binding Protein A, subunit A"/>
    <property type="match status" value="1"/>
</dbReference>
<evidence type="ECO:0000256" key="12">
    <source>
        <dbReference type="ARBA" id="ARBA00023319"/>
    </source>
</evidence>
<feature type="domain" description="Ig-like" evidence="15">
    <location>
        <begin position="385"/>
        <end position="467"/>
    </location>
</feature>
<dbReference type="SUPFAM" id="SSF56436">
    <property type="entry name" value="C-type lectin-like"/>
    <property type="match status" value="1"/>
</dbReference>
<dbReference type="SMART" id="SM00034">
    <property type="entry name" value="CLECT"/>
    <property type="match status" value="1"/>
</dbReference>